<dbReference type="SUPFAM" id="SSF52172">
    <property type="entry name" value="CheY-like"/>
    <property type="match status" value="1"/>
</dbReference>
<dbReference type="Gene3D" id="3.40.50.2300">
    <property type="match status" value="1"/>
</dbReference>
<organism evidence="3 4">
    <name type="scientific">Sphingomonas liriopis</name>
    <dbReference type="NCBI Taxonomy" id="2949094"/>
    <lineage>
        <taxon>Bacteria</taxon>
        <taxon>Pseudomonadati</taxon>
        <taxon>Pseudomonadota</taxon>
        <taxon>Alphaproteobacteria</taxon>
        <taxon>Sphingomonadales</taxon>
        <taxon>Sphingomonadaceae</taxon>
        <taxon>Sphingomonas</taxon>
    </lineage>
</organism>
<dbReference type="PROSITE" id="PS50110">
    <property type="entry name" value="RESPONSE_REGULATORY"/>
    <property type="match status" value="1"/>
</dbReference>
<keyword evidence="4" id="KW-1185">Reference proteome</keyword>
<dbReference type="Pfam" id="PF00072">
    <property type="entry name" value="Response_reg"/>
    <property type="match status" value="1"/>
</dbReference>
<dbReference type="GO" id="GO:0000160">
    <property type="term" value="P:phosphorelay signal transduction system"/>
    <property type="evidence" value="ECO:0007669"/>
    <property type="project" value="InterPro"/>
</dbReference>
<keyword evidence="1" id="KW-0597">Phosphoprotein</keyword>
<dbReference type="InterPro" id="IPR011006">
    <property type="entry name" value="CheY-like_superfamily"/>
</dbReference>
<reference evidence="3" key="1">
    <citation type="submission" date="2022-05" db="EMBL/GenBank/DDBJ databases">
        <title>Sphingomonas sp. strain RP10 Genome sequencing and assembly.</title>
        <authorList>
            <person name="Kim I."/>
        </authorList>
    </citation>
    <scope>NUCLEOTIDE SEQUENCE</scope>
    <source>
        <strain evidence="3">RP10</strain>
    </source>
</reference>
<name>A0A9X2HPP3_9SPHN</name>
<dbReference type="RefSeq" id="WP_254288108.1">
    <property type="nucleotide sequence ID" value="NZ_JAMLDY010000004.1"/>
</dbReference>
<dbReference type="InterPro" id="IPR001789">
    <property type="entry name" value="Sig_transdc_resp-reg_receiver"/>
</dbReference>
<gene>
    <name evidence="3" type="ORF">M9979_04330</name>
</gene>
<sequence length="137" mass="13877">MTKTALIVEDEIFVALDLERILLDAGYAVAAIAADSASALEAAPGCGFAFVDVNLRDGATGPGIAERMARDYGVKVVFVTANPAQIDCGSDCALGYIRKPFSEAAILAAAAMASDSGSMPANDDIVMLGSTGTGLTA</sequence>
<dbReference type="EMBL" id="JAMLDY010000004">
    <property type="protein sequence ID" value="MCP3734102.1"/>
    <property type="molecule type" value="Genomic_DNA"/>
</dbReference>
<evidence type="ECO:0000313" key="3">
    <source>
        <dbReference type="EMBL" id="MCP3734102.1"/>
    </source>
</evidence>
<evidence type="ECO:0000313" key="4">
    <source>
        <dbReference type="Proteomes" id="UP001139486"/>
    </source>
</evidence>
<comment type="caution">
    <text evidence="3">The sequence shown here is derived from an EMBL/GenBank/DDBJ whole genome shotgun (WGS) entry which is preliminary data.</text>
</comment>
<evidence type="ECO:0000259" key="2">
    <source>
        <dbReference type="PROSITE" id="PS50110"/>
    </source>
</evidence>
<feature type="domain" description="Response regulatory" evidence="2">
    <location>
        <begin position="4"/>
        <end position="114"/>
    </location>
</feature>
<proteinExistence type="predicted"/>
<dbReference type="Proteomes" id="UP001139486">
    <property type="component" value="Unassembled WGS sequence"/>
</dbReference>
<accession>A0A9X2HPP3</accession>
<dbReference type="SMART" id="SM00448">
    <property type="entry name" value="REC"/>
    <property type="match status" value="1"/>
</dbReference>
<dbReference type="AlphaFoldDB" id="A0A9X2HPP3"/>
<protein>
    <submittedName>
        <fullName evidence="3">Response regulator</fullName>
    </submittedName>
</protein>
<feature type="modified residue" description="4-aspartylphosphate" evidence="1">
    <location>
        <position position="52"/>
    </location>
</feature>
<evidence type="ECO:0000256" key="1">
    <source>
        <dbReference type="PROSITE-ProRule" id="PRU00169"/>
    </source>
</evidence>